<dbReference type="InterPro" id="IPR016185">
    <property type="entry name" value="PreATP-grasp_dom_sf"/>
</dbReference>
<dbReference type="Gene3D" id="3.40.50.20">
    <property type="match status" value="1"/>
</dbReference>
<proteinExistence type="predicted"/>
<dbReference type="Pfam" id="PF01820">
    <property type="entry name" value="Dala_Dala_lig_N"/>
    <property type="match status" value="1"/>
</dbReference>
<name>A0A1Y2T495_SYMTR</name>
<dbReference type="EMBL" id="LWLV01003069">
    <property type="protein sequence ID" value="OTA40063.1"/>
    <property type="molecule type" value="Genomic_DNA"/>
</dbReference>
<dbReference type="InterPro" id="IPR011127">
    <property type="entry name" value="Dala_Dala_lig_N"/>
</dbReference>
<dbReference type="SUPFAM" id="SSF52440">
    <property type="entry name" value="PreATP-grasp domain"/>
    <property type="match status" value="1"/>
</dbReference>
<organism evidence="2 3">
    <name type="scientific">Symbiobacterium thermophilum</name>
    <dbReference type="NCBI Taxonomy" id="2734"/>
    <lineage>
        <taxon>Bacteria</taxon>
        <taxon>Bacillati</taxon>
        <taxon>Bacillota</taxon>
        <taxon>Clostridia</taxon>
        <taxon>Eubacteriales</taxon>
        <taxon>Symbiobacteriaceae</taxon>
        <taxon>Symbiobacterium</taxon>
    </lineage>
</organism>
<protein>
    <recommendedName>
        <fullName evidence="1">D-alanine--D-alanine ligase N-terminal domain-containing protein</fullName>
    </recommendedName>
</protein>
<gene>
    <name evidence="2" type="ORF">A6D92_25320</name>
</gene>
<comment type="caution">
    <text evidence="2">The sequence shown here is derived from an EMBL/GenBank/DDBJ whole genome shotgun (WGS) entry which is preliminary data.</text>
</comment>
<evidence type="ECO:0000313" key="2">
    <source>
        <dbReference type="EMBL" id="OTA40063.1"/>
    </source>
</evidence>
<dbReference type="Proteomes" id="UP000194267">
    <property type="component" value="Unassembled WGS sequence"/>
</dbReference>
<feature type="domain" description="D-alanine--D-alanine ligase N-terminal" evidence="1">
    <location>
        <begin position="6"/>
        <end position="49"/>
    </location>
</feature>
<evidence type="ECO:0000259" key="1">
    <source>
        <dbReference type="Pfam" id="PF01820"/>
    </source>
</evidence>
<dbReference type="AlphaFoldDB" id="A0A1Y2T495"/>
<accession>A0A1Y2T495</accession>
<sequence length="59" mass="6451">MCAKTRVYVLFGGRSGEHEVSLMSARNVLQALDRNKYEVIPVGITKEGAGSRWATRSGP</sequence>
<evidence type="ECO:0000313" key="3">
    <source>
        <dbReference type="Proteomes" id="UP000194267"/>
    </source>
</evidence>
<reference evidence="3" key="1">
    <citation type="submission" date="2016-04" db="EMBL/GenBank/DDBJ databases">
        <authorList>
            <person name="Antunes L.P."/>
            <person name="Martins L.F."/>
            <person name="Pereira R.V."/>
            <person name="Thomas A.M."/>
            <person name="Barbosa D."/>
            <person name="Nascimento L."/>
            <person name="Silva G.M."/>
            <person name="Condomitti G.W."/>
            <person name="Digiampietri L.A."/>
            <person name="Lombardi K.C."/>
            <person name="Ramos P.L."/>
            <person name="Quaggio R.B."/>
            <person name="Oliveira J.C."/>
            <person name="Pascon R.C."/>
            <person name="Cruz J.B."/>
            <person name="Silva A.M."/>
            <person name="Setubal J.C."/>
        </authorList>
    </citation>
    <scope>NUCLEOTIDE SEQUENCE [LARGE SCALE GENOMIC DNA]</scope>
</reference>